<dbReference type="OrthoDB" id="9811615at2"/>
<evidence type="ECO:0000256" key="1">
    <source>
        <dbReference type="PROSITE-ProRule" id="PRU00285"/>
    </source>
</evidence>
<dbReference type="Pfam" id="PF00011">
    <property type="entry name" value="HSP20"/>
    <property type="match status" value="1"/>
</dbReference>
<dbReference type="PATRIC" id="fig|1423810.4.peg.847"/>
<dbReference type="EMBL" id="AYZK01000014">
    <property type="protein sequence ID" value="KRM86347.1"/>
    <property type="molecule type" value="Genomic_DNA"/>
</dbReference>
<organism evidence="4 5">
    <name type="scientific">Lacticaseibacillus thailandensis DSM 22698 = JCM 13996</name>
    <dbReference type="NCBI Taxonomy" id="1423810"/>
    <lineage>
        <taxon>Bacteria</taxon>
        <taxon>Bacillati</taxon>
        <taxon>Bacillota</taxon>
        <taxon>Bacilli</taxon>
        <taxon>Lactobacillales</taxon>
        <taxon>Lactobacillaceae</taxon>
        <taxon>Lacticaseibacillus</taxon>
    </lineage>
</organism>
<dbReference type="STRING" id="1423810.FD19_GL000819"/>
<feature type="domain" description="SHSP" evidence="3">
    <location>
        <begin position="29"/>
        <end position="146"/>
    </location>
</feature>
<proteinExistence type="inferred from homology"/>
<accession>A0A0R2CD85</accession>
<keyword evidence="5" id="KW-1185">Reference proteome</keyword>
<comment type="similarity">
    <text evidence="1 2">Belongs to the small heat shock protein (HSP20) family.</text>
</comment>
<gene>
    <name evidence="4" type="ORF">FD19_GL000819</name>
</gene>
<evidence type="ECO:0000313" key="5">
    <source>
        <dbReference type="Proteomes" id="UP000051789"/>
    </source>
</evidence>
<evidence type="ECO:0000313" key="4">
    <source>
        <dbReference type="EMBL" id="KRM86347.1"/>
    </source>
</evidence>
<name>A0A0R2CD85_9LACO</name>
<dbReference type="Gene3D" id="2.60.40.790">
    <property type="match status" value="1"/>
</dbReference>
<dbReference type="InterPro" id="IPR002068">
    <property type="entry name" value="A-crystallin/Hsp20_dom"/>
</dbReference>
<dbReference type="PROSITE" id="PS01031">
    <property type="entry name" value="SHSP"/>
    <property type="match status" value="1"/>
</dbReference>
<comment type="caution">
    <text evidence="4">The sequence shown here is derived from an EMBL/GenBank/DDBJ whole genome shotgun (WGS) entry which is preliminary data.</text>
</comment>
<dbReference type="CDD" id="cd06471">
    <property type="entry name" value="ACD_LpsHSP_like"/>
    <property type="match status" value="1"/>
</dbReference>
<dbReference type="Proteomes" id="UP000051789">
    <property type="component" value="Unassembled WGS sequence"/>
</dbReference>
<dbReference type="InterPro" id="IPR031107">
    <property type="entry name" value="Small_HSP"/>
</dbReference>
<reference evidence="4 5" key="1">
    <citation type="journal article" date="2015" name="Genome Announc.">
        <title>Expanding the biotechnology potential of lactobacilli through comparative genomics of 213 strains and associated genera.</title>
        <authorList>
            <person name="Sun Z."/>
            <person name="Harris H.M."/>
            <person name="McCann A."/>
            <person name="Guo C."/>
            <person name="Argimon S."/>
            <person name="Zhang W."/>
            <person name="Yang X."/>
            <person name="Jeffery I.B."/>
            <person name="Cooney J.C."/>
            <person name="Kagawa T.F."/>
            <person name="Liu W."/>
            <person name="Song Y."/>
            <person name="Salvetti E."/>
            <person name="Wrobel A."/>
            <person name="Rasinkangas P."/>
            <person name="Parkhill J."/>
            <person name="Rea M.C."/>
            <person name="O'Sullivan O."/>
            <person name="Ritari J."/>
            <person name="Douillard F.P."/>
            <person name="Paul Ross R."/>
            <person name="Yang R."/>
            <person name="Briner A.E."/>
            <person name="Felis G.E."/>
            <person name="de Vos W.M."/>
            <person name="Barrangou R."/>
            <person name="Klaenhammer T.R."/>
            <person name="Caufield P.W."/>
            <person name="Cui Y."/>
            <person name="Zhang H."/>
            <person name="O'Toole P.W."/>
        </authorList>
    </citation>
    <scope>NUCLEOTIDE SEQUENCE [LARGE SCALE GENOMIC DNA]</scope>
    <source>
        <strain evidence="4 5">DSM 22698</strain>
    </source>
</reference>
<evidence type="ECO:0000256" key="2">
    <source>
        <dbReference type="RuleBase" id="RU003616"/>
    </source>
</evidence>
<protein>
    <recommendedName>
        <fullName evidence="3">SHSP domain-containing protein</fullName>
    </recommendedName>
</protein>
<sequence length="146" mass="16779">MSDELMQMDNWLDDPFFDELSRRFFTPFTDARATATPVGALRTDIQEQDDRYVATVDVPGVNKDDIHLSYRDNVLTVNVNRQAEQSQRDDHGQTLMHERSAESMTRDFELPHVDAAKIKAAYRDGVLTITLPKVTQDVDQHQIDIQ</sequence>
<dbReference type="SUPFAM" id="SSF49764">
    <property type="entry name" value="HSP20-like chaperones"/>
    <property type="match status" value="1"/>
</dbReference>
<evidence type="ECO:0000259" key="3">
    <source>
        <dbReference type="PROSITE" id="PS01031"/>
    </source>
</evidence>
<dbReference type="PANTHER" id="PTHR11527">
    <property type="entry name" value="HEAT-SHOCK PROTEIN 20 FAMILY MEMBER"/>
    <property type="match status" value="1"/>
</dbReference>
<dbReference type="AlphaFoldDB" id="A0A0R2CD85"/>
<dbReference type="RefSeq" id="WP_054749135.1">
    <property type="nucleotide sequence ID" value="NZ_AYZK01000014.1"/>
</dbReference>
<dbReference type="InterPro" id="IPR008978">
    <property type="entry name" value="HSP20-like_chaperone"/>
</dbReference>